<dbReference type="Pfam" id="PF25884">
    <property type="entry name" value="At5g19230"/>
    <property type="match status" value="1"/>
</dbReference>
<dbReference type="PANTHER" id="PTHR33976">
    <property type="entry name" value="OS07G0645000 PROTEIN"/>
    <property type="match status" value="1"/>
</dbReference>
<dbReference type="Proteomes" id="UP001417504">
    <property type="component" value="Unassembled WGS sequence"/>
</dbReference>
<gene>
    <name evidence="3" type="ORF">Sjap_006612</name>
</gene>
<keyword evidence="1" id="KW-1133">Transmembrane helix</keyword>
<dbReference type="AlphaFoldDB" id="A0AAP0PL78"/>
<sequence length="171" mass="18988">MVAGDKLLRRFNYWRTSPQIPTVKYNYGAACVADKIADQLERQHQPCKAISPTAPEAQFSNYTEQLSECQIDVNTIKDGALIMECGSLEVDVVHFNFTKSQFVKYFKNTKYTTANFGAKHDLVVVVLATETPGGKFCKSTSGAQFVPNKVFVGFSAVVVAMFLEGFVGLFY</sequence>
<dbReference type="InterPro" id="IPR045285">
    <property type="entry name" value="At5g19230-like"/>
</dbReference>
<evidence type="ECO:0000256" key="1">
    <source>
        <dbReference type="SAM" id="Phobius"/>
    </source>
</evidence>
<protein>
    <recommendedName>
        <fullName evidence="2">Uncharacterized GPI-anchored protein At5g19230-like domain-containing protein</fullName>
    </recommendedName>
</protein>
<keyword evidence="1" id="KW-0812">Transmembrane</keyword>
<comment type="caution">
    <text evidence="3">The sequence shown here is derived from an EMBL/GenBank/DDBJ whole genome shotgun (WGS) entry which is preliminary data.</text>
</comment>
<organism evidence="3 4">
    <name type="scientific">Stephania japonica</name>
    <dbReference type="NCBI Taxonomy" id="461633"/>
    <lineage>
        <taxon>Eukaryota</taxon>
        <taxon>Viridiplantae</taxon>
        <taxon>Streptophyta</taxon>
        <taxon>Embryophyta</taxon>
        <taxon>Tracheophyta</taxon>
        <taxon>Spermatophyta</taxon>
        <taxon>Magnoliopsida</taxon>
        <taxon>Ranunculales</taxon>
        <taxon>Menispermaceae</taxon>
        <taxon>Menispermoideae</taxon>
        <taxon>Cissampelideae</taxon>
        <taxon>Stephania</taxon>
    </lineage>
</organism>
<evidence type="ECO:0000313" key="4">
    <source>
        <dbReference type="Proteomes" id="UP001417504"/>
    </source>
</evidence>
<name>A0AAP0PL78_9MAGN</name>
<proteinExistence type="predicted"/>
<dbReference type="EMBL" id="JBBNAE010000002">
    <property type="protein sequence ID" value="KAK9146709.1"/>
    <property type="molecule type" value="Genomic_DNA"/>
</dbReference>
<reference evidence="3 4" key="1">
    <citation type="submission" date="2024-01" db="EMBL/GenBank/DDBJ databases">
        <title>Genome assemblies of Stephania.</title>
        <authorList>
            <person name="Yang L."/>
        </authorList>
    </citation>
    <scope>NUCLEOTIDE SEQUENCE [LARGE SCALE GENOMIC DNA]</scope>
    <source>
        <strain evidence="3">QJT</strain>
        <tissue evidence="3">Leaf</tissue>
    </source>
</reference>
<keyword evidence="1" id="KW-0472">Membrane</keyword>
<accession>A0AAP0PL78</accession>
<dbReference type="InterPro" id="IPR059083">
    <property type="entry name" value="At5g19230_dom"/>
</dbReference>
<feature type="domain" description="Uncharacterized GPI-anchored protein At5g19230-like" evidence="2">
    <location>
        <begin position="5"/>
        <end position="127"/>
    </location>
</feature>
<evidence type="ECO:0000313" key="3">
    <source>
        <dbReference type="EMBL" id="KAK9146709.1"/>
    </source>
</evidence>
<keyword evidence="4" id="KW-1185">Reference proteome</keyword>
<evidence type="ECO:0000259" key="2">
    <source>
        <dbReference type="Pfam" id="PF25884"/>
    </source>
</evidence>
<feature type="transmembrane region" description="Helical" evidence="1">
    <location>
        <begin position="150"/>
        <end position="170"/>
    </location>
</feature>
<dbReference type="PANTHER" id="PTHR33976:SF8">
    <property type="entry name" value="OS07G0645000 PROTEIN"/>
    <property type="match status" value="1"/>
</dbReference>